<proteinExistence type="predicted"/>
<evidence type="ECO:0000259" key="4">
    <source>
        <dbReference type="PROSITE" id="PS01124"/>
    </source>
</evidence>
<evidence type="ECO:0000256" key="1">
    <source>
        <dbReference type="ARBA" id="ARBA00023015"/>
    </source>
</evidence>
<dbReference type="InterPro" id="IPR050204">
    <property type="entry name" value="AraC_XylS_family_regulators"/>
</dbReference>
<dbReference type="PROSITE" id="PS01124">
    <property type="entry name" value="HTH_ARAC_FAMILY_2"/>
    <property type="match status" value="1"/>
</dbReference>
<dbReference type="InterPro" id="IPR035418">
    <property type="entry name" value="AraC-bd_2"/>
</dbReference>
<dbReference type="PANTHER" id="PTHR46796:SF12">
    <property type="entry name" value="HTH-TYPE DNA-BINDING TRANSCRIPTIONAL ACTIVATOR EUTR"/>
    <property type="match status" value="1"/>
</dbReference>
<keyword evidence="6" id="KW-1185">Reference proteome</keyword>
<dbReference type="EMBL" id="BAAAGU010000135">
    <property type="protein sequence ID" value="GAA0673460.1"/>
    <property type="molecule type" value="Genomic_DNA"/>
</dbReference>
<dbReference type="InterPro" id="IPR018062">
    <property type="entry name" value="HTH_AraC-typ_CS"/>
</dbReference>
<dbReference type="Pfam" id="PF14525">
    <property type="entry name" value="AraC_binding_2"/>
    <property type="match status" value="1"/>
</dbReference>
<sequence>MLEEPLAESEQFCTGDLDLIREVGGRILVPHRVDALGEVSRNARMNAARLGNITLAYMRYESNIRLEAPTTEATYFFTVPLTGKAEGVCGKGEVAPSARLSGLAYRADDRGVITLSPDYTMFFLRIERHALERQLEGLLCREITAPLRFEFGMDLRRPPLRTWVNCVGLLRAELERCPQADREPLLSARIEELVMTGLLVGQPHNYSELLHRMRQPARPRAVKHAIDLIEQQPDYAWSLADLTRATGVSARTLQEGFRRYVGMTPTAYLREARLQRVHADLTNPSAHTSVSEAAYRWGFAHLGRFAIAYRRKFGESPSETLRRPE</sequence>
<evidence type="ECO:0000256" key="3">
    <source>
        <dbReference type="ARBA" id="ARBA00023163"/>
    </source>
</evidence>
<dbReference type="Pfam" id="PF12833">
    <property type="entry name" value="HTH_18"/>
    <property type="match status" value="1"/>
</dbReference>
<evidence type="ECO:0000256" key="2">
    <source>
        <dbReference type="ARBA" id="ARBA00023125"/>
    </source>
</evidence>
<dbReference type="SMART" id="SM00342">
    <property type="entry name" value="HTH_ARAC"/>
    <property type="match status" value="1"/>
</dbReference>
<keyword evidence="3" id="KW-0804">Transcription</keyword>
<dbReference type="SUPFAM" id="SSF46689">
    <property type="entry name" value="Homeodomain-like"/>
    <property type="match status" value="2"/>
</dbReference>
<keyword evidence="2" id="KW-0238">DNA-binding</keyword>
<gene>
    <name evidence="5" type="ORF">GCM10009535_60860</name>
</gene>
<protein>
    <submittedName>
        <fullName evidence="5">AraC family transcriptional regulator</fullName>
    </submittedName>
</protein>
<feature type="domain" description="HTH araC/xylS-type" evidence="4">
    <location>
        <begin position="223"/>
        <end position="323"/>
    </location>
</feature>
<dbReference type="PROSITE" id="PS00041">
    <property type="entry name" value="HTH_ARAC_FAMILY_1"/>
    <property type="match status" value="1"/>
</dbReference>
<evidence type="ECO:0000313" key="6">
    <source>
        <dbReference type="Proteomes" id="UP001500724"/>
    </source>
</evidence>
<keyword evidence="1" id="KW-0805">Transcription regulation</keyword>
<dbReference type="RefSeq" id="WP_344007952.1">
    <property type="nucleotide sequence ID" value="NZ_BAAAGU010000135.1"/>
</dbReference>
<reference evidence="6" key="1">
    <citation type="journal article" date="2019" name="Int. J. Syst. Evol. Microbiol.">
        <title>The Global Catalogue of Microorganisms (GCM) 10K type strain sequencing project: providing services to taxonomists for standard genome sequencing and annotation.</title>
        <authorList>
            <consortium name="The Broad Institute Genomics Platform"/>
            <consortium name="The Broad Institute Genome Sequencing Center for Infectious Disease"/>
            <person name="Wu L."/>
            <person name="Ma J."/>
        </authorList>
    </citation>
    <scope>NUCLEOTIDE SEQUENCE [LARGE SCALE GENOMIC DNA]</scope>
    <source>
        <strain evidence="6">JCM 10367</strain>
    </source>
</reference>
<organism evidence="5 6">
    <name type="scientific">Streptomyces thermocarboxydovorans</name>
    <dbReference type="NCBI Taxonomy" id="59298"/>
    <lineage>
        <taxon>Bacteria</taxon>
        <taxon>Bacillati</taxon>
        <taxon>Actinomycetota</taxon>
        <taxon>Actinomycetes</taxon>
        <taxon>Kitasatosporales</taxon>
        <taxon>Streptomycetaceae</taxon>
        <taxon>Streptomyces</taxon>
    </lineage>
</organism>
<dbReference type="InterPro" id="IPR018060">
    <property type="entry name" value="HTH_AraC"/>
</dbReference>
<name>A0ABP3T3D1_9ACTN</name>
<dbReference type="PANTHER" id="PTHR46796">
    <property type="entry name" value="HTH-TYPE TRANSCRIPTIONAL ACTIVATOR RHAS-RELATED"/>
    <property type="match status" value="1"/>
</dbReference>
<accession>A0ABP3T3D1</accession>
<dbReference type="InterPro" id="IPR009057">
    <property type="entry name" value="Homeodomain-like_sf"/>
</dbReference>
<comment type="caution">
    <text evidence="5">The sequence shown here is derived from an EMBL/GenBank/DDBJ whole genome shotgun (WGS) entry which is preliminary data.</text>
</comment>
<dbReference type="Gene3D" id="1.10.10.60">
    <property type="entry name" value="Homeodomain-like"/>
    <property type="match status" value="1"/>
</dbReference>
<evidence type="ECO:0000313" key="5">
    <source>
        <dbReference type="EMBL" id="GAA0673460.1"/>
    </source>
</evidence>
<dbReference type="Proteomes" id="UP001500724">
    <property type="component" value="Unassembled WGS sequence"/>
</dbReference>